<dbReference type="Gene3D" id="3.40.50.10840">
    <property type="entry name" value="Putative sugar-binding, N-terminal domain"/>
    <property type="match status" value="1"/>
</dbReference>
<keyword evidence="2" id="KW-0808">Transferase</keyword>
<dbReference type="RefSeq" id="WP_038016302.1">
    <property type="nucleotide sequence ID" value="NZ_JPKR02000005.1"/>
</dbReference>
<dbReference type="Pfam" id="PF17042">
    <property type="entry name" value="NBD_C"/>
    <property type="match status" value="1"/>
</dbReference>
<evidence type="ECO:0000256" key="2">
    <source>
        <dbReference type="ARBA" id="ARBA00022679"/>
    </source>
</evidence>
<evidence type="ECO:0000256" key="8">
    <source>
        <dbReference type="ARBA" id="ARBA00036346"/>
    </source>
</evidence>
<feature type="domain" description="Four-carbon acid sugar kinase N-terminal" evidence="13">
    <location>
        <begin position="3"/>
        <end position="233"/>
    </location>
</feature>
<dbReference type="AlphaFoldDB" id="A0A095VXD3"/>
<name>A0A095VXD3_9GAMM</name>
<keyword evidence="3" id="KW-0547">Nucleotide-binding</keyword>
<dbReference type="GO" id="GO:0005524">
    <property type="term" value="F:ATP binding"/>
    <property type="evidence" value="ECO:0007669"/>
    <property type="project" value="UniProtKB-KW"/>
</dbReference>
<dbReference type="InterPro" id="IPR031475">
    <property type="entry name" value="NBD_C"/>
</dbReference>
<dbReference type="NCBIfam" id="NF043035">
    <property type="entry name" value="OxoTetrKin"/>
    <property type="match status" value="1"/>
</dbReference>
<dbReference type="STRING" id="642227.HA49_02210"/>
<comment type="similarity">
    <text evidence="1">Belongs to the four-carbon acid sugar kinase family.</text>
</comment>
<accession>A0A095VXD3</accession>
<dbReference type="SUPFAM" id="SSF142764">
    <property type="entry name" value="YgbK-like"/>
    <property type="match status" value="1"/>
</dbReference>
<keyword evidence="4" id="KW-0418">Kinase</keyword>
<dbReference type="EMBL" id="JPKR02000005">
    <property type="protein sequence ID" value="KGD79420.1"/>
    <property type="molecule type" value="Genomic_DNA"/>
</dbReference>
<evidence type="ECO:0000256" key="12">
    <source>
        <dbReference type="ARBA" id="ARBA00041377"/>
    </source>
</evidence>
<proteinExistence type="inferred from homology"/>
<evidence type="ECO:0000256" key="1">
    <source>
        <dbReference type="ARBA" id="ARBA00005715"/>
    </source>
</evidence>
<evidence type="ECO:0000259" key="13">
    <source>
        <dbReference type="Pfam" id="PF07005"/>
    </source>
</evidence>
<dbReference type="GO" id="GO:0016301">
    <property type="term" value="F:kinase activity"/>
    <property type="evidence" value="ECO:0007669"/>
    <property type="project" value="UniProtKB-KW"/>
</dbReference>
<dbReference type="OrthoDB" id="191465at2"/>
<evidence type="ECO:0000256" key="11">
    <source>
        <dbReference type="ARBA" id="ARBA00039461"/>
    </source>
</evidence>
<evidence type="ECO:0000313" key="16">
    <source>
        <dbReference type="Proteomes" id="UP000029577"/>
    </source>
</evidence>
<dbReference type="Pfam" id="PF07005">
    <property type="entry name" value="SBD_N"/>
    <property type="match status" value="1"/>
</dbReference>
<evidence type="ECO:0000256" key="4">
    <source>
        <dbReference type="ARBA" id="ARBA00022777"/>
    </source>
</evidence>
<reference evidence="15" key="1">
    <citation type="submission" date="2014-12" db="EMBL/GenBank/DDBJ databases">
        <title>The draft genome of the Tatumella morbirosei type strain, LMG23360T isolated from pineapple rot.</title>
        <authorList>
            <person name="Smits T.H."/>
            <person name="Palmer M."/>
            <person name="Venter S.N."/>
            <person name="Duffy B."/>
            <person name="Steenkamp E.T."/>
            <person name="Chan W.Y."/>
            <person name="Coutinho T.A."/>
            <person name="Coetzee M.P."/>
            <person name="De Maayer P."/>
        </authorList>
    </citation>
    <scope>NUCLEOTIDE SEQUENCE [LARGE SCALE GENOMIC DNA]</scope>
    <source>
        <strain evidence="15">LMG 23360</strain>
    </source>
</reference>
<evidence type="ECO:0000256" key="10">
    <source>
        <dbReference type="ARBA" id="ARBA00039095"/>
    </source>
</evidence>
<dbReference type="EC" id="2.7.1.217" evidence="10"/>
<dbReference type="InterPro" id="IPR050007">
    <property type="entry name" value="OtnK"/>
</dbReference>
<feature type="domain" description="Four-carbon acid sugar kinase nucleotide binding" evidence="14">
    <location>
        <begin position="258"/>
        <end position="413"/>
    </location>
</feature>
<evidence type="ECO:0000313" key="15">
    <source>
        <dbReference type="EMBL" id="KGD79420.1"/>
    </source>
</evidence>
<keyword evidence="5" id="KW-0067">ATP-binding</keyword>
<dbReference type="Gene3D" id="3.40.980.20">
    <property type="entry name" value="Four-carbon acid sugar kinase, nucleotide binding domain"/>
    <property type="match status" value="1"/>
</dbReference>
<keyword evidence="16" id="KW-1185">Reference proteome</keyword>
<dbReference type="InterPro" id="IPR010737">
    <property type="entry name" value="4-carb_acid_sugar_kinase_N"/>
</dbReference>
<dbReference type="eggNOG" id="COG3395">
    <property type="taxonomic scope" value="Bacteria"/>
</dbReference>
<evidence type="ECO:0000256" key="3">
    <source>
        <dbReference type="ARBA" id="ARBA00022741"/>
    </source>
</evidence>
<gene>
    <name evidence="15" type="ORF">HA49_02210</name>
</gene>
<keyword evidence="6" id="KW-0119">Carbohydrate metabolism</keyword>
<evidence type="ECO:0000256" key="5">
    <source>
        <dbReference type="ARBA" id="ARBA00022840"/>
    </source>
</evidence>
<organism evidence="15 16">
    <name type="scientific">Tatumella morbirosei</name>
    <dbReference type="NCBI Taxonomy" id="642227"/>
    <lineage>
        <taxon>Bacteria</taxon>
        <taxon>Pseudomonadati</taxon>
        <taxon>Pseudomonadota</taxon>
        <taxon>Gammaproteobacteria</taxon>
        <taxon>Enterobacterales</taxon>
        <taxon>Erwiniaceae</taxon>
        <taxon>Tatumella</taxon>
    </lineage>
</organism>
<dbReference type="Proteomes" id="UP000029577">
    <property type="component" value="Unassembled WGS sequence"/>
</dbReference>
<evidence type="ECO:0000259" key="14">
    <source>
        <dbReference type="Pfam" id="PF17042"/>
    </source>
</evidence>
<dbReference type="InterPro" id="IPR042213">
    <property type="entry name" value="NBD_C_sf"/>
</dbReference>
<evidence type="ECO:0000256" key="6">
    <source>
        <dbReference type="ARBA" id="ARBA00023277"/>
    </source>
</evidence>
<comment type="catalytic activity">
    <reaction evidence="7">
        <text>3-dehydro-L-erythronate + ATP = 3-dehydro-4-O-phospho-L-erythronate + ADP + H(+)</text>
        <dbReference type="Rhea" id="RHEA:52552"/>
        <dbReference type="ChEBI" id="CHEBI:15378"/>
        <dbReference type="ChEBI" id="CHEBI:30616"/>
        <dbReference type="ChEBI" id="CHEBI:136592"/>
        <dbReference type="ChEBI" id="CHEBI:136670"/>
        <dbReference type="ChEBI" id="CHEBI:456216"/>
        <dbReference type="EC" id="2.7.1.217"/>
    </reaction>
</comment>
<sequence>MLIGVIADDFTGASDIAVTLARGLKGEGGLKTAQYLGVPTGPADSSIDAGVVALKSRSVAAELAVSQSLAACRWLQAQGCQQIIFKYCSTFDSTAQGNIGPVLDALARHLSAKSIVVCPSFPALGRTLYQGHLFVHDKLLNESGMQHHPVTPMKDADVRRLLSAQATTPVSHIPWQTVCSGAAEIKSQLASLAAEGSRLIVTDAITDHDLAEIGLACAGLPLLSGGSAIASGLPHNFIREGKAKPSDGSLPAIHGPEAILVGSCSGATLGQIEHHRRQAAVLAVSVEQVMEGQVSAESLVEFILSHQGQAPLIYSSGTPEEVAASQQKYGQQETSAALENLFGETARLLVKAGIRRLVVGGGETSGAVVSALSLGHLAVGKEIDPGVPVLQTTGDQALALALKSGNFGSPDFFAKALAVLAGEVRE</sequence>
<protein>
    <recommendedName>
        <fullName evidence="11">3-oxo-tetronate kinase</fullName>
        <ecNumber evidence="10">2.7.1.217</ecNumber>
    </recommendedName>
    <alternativeName>
        <fullName evidence="12">3-dehydrotetronate 4-kinase</fullName>
    </alternativeName>
</protein>
<evidence type="ECO:0000256" key="9">
    <source>
        <dbReference type="ARBA" id="ARBA00037335"/>
    </source>
</evidence>
<comment type="caution">
    <text evidence="15">The sequence shown here is derived from an EMBL/GenBank/DDBJ whole genome shotgun (WGS) entry which is preliminary data.</text>
</comment>
<comment type="function">
    <text evidence="9">Catalyzes the ATP-dependent phosphorylation of 3-oxo-tetronate to 3-oxo-tetronate 4-phosphate.</text>
</comment>
<comment type="catalytic activity">
    <reaction evidence="8">
        <text>3-dehydro-D-erythronate + ATP = 3-dehydro-4-O-phospho-D-erythronate + ADP + H(+)</text>
        <dbReference type="Rhea" id="RHEA:52556"/>
        <dbReference type="ChEBI" id="CHEBI:15378"/>
        <dbReference type="ChEBI" id="CHEBI:30616"/>
        <dbReference type="ChEBI" id="CHEBI:57958"/>
        <dbReference type="ChEBI" id="CHEBI:136593"/>
        <dbReference type="ChEBI" id="CHEBI:456216"/>
        <dbReference type="EC" id="2.7.1.217"/>
    </reaction>
</comment>
<dbReference type="InterPro" id="IPR037051">
    <property type="entry name" value="4-carb_acid_sugar_kinase_N_sf"/>
</dbReference>
<evidence type="ECO:0000256" key="7">
    <source>
        <dbReference type="ARBA" id="ARBA00035898"/>
    </source>
</evidence>